<gene>
    <name evidence="3" type="ORF">HNR22_001508</name>
</gene>
<dbReference type="PRINTS" id="PR00038">
    <property type="entry name" value="HTHLUXR"/>
</dbReference>
<dbReference type="EMBL" id="JACCHK010000001">
    <property type="protein sequence ID" value="NYH41781.1"/>
    <property type="molecule type" value="Genomic_DNA"/>
</dbReference>
<evidence type="ECO:0000313" key="3">
    <source>
        <dbReference type="EMBL" id="NYH41781.1"/>
    </source>
</evidence>
<proteinExistence type="predicted"/>
<keyword evidence="3" id="KW-0238">DNA-binding</keyword>
<dbReference type="Pfam" id="PF00196">
    <property type="entry name" value="GerE"/>
    <property type="match status" value="1"/>
</dbReference>
<evidence type="ECO:0000259" key="2">
    <source>
        <dbReference type="PROSITE" id="PS50043"/>
    </source>
</evidence>
<comment type="caution">
    <text evidence="3">The sequence shown here is derived from an EMBL/GenBank/DDBJ whole genome shotgun (WGS) entry which is preliminary data.</text>
</comment>
<dbReference type="Gene3D" id="1.10.10.10">
    <property type="entry name" value="Winged helix-like DNA-binding domain superfamily/Winged helix DNA-binding domain"/>
    <property type="match status" value="1"/>
</dbReference>
<dbReference type="SMART" id="SM00421">
    <property type="entry name" value="HTH_LUXR"/>
    <property type="match status" value="1"/>
</dbReference>
<evidence type="ECO:0000256" key="1">
    <source>
        <dbReference type="SAM" id="MobiDB-lite"/>
    </source>
</evidence>
<dbReference type="InterPro" id="IPR036388">
    <property type="entry name" value="WH-like_DNA-bd_sf"/>
</dbReference>
<organism evidence="3 4">
    <name type="scientific">Micromonospora jinlongensis</name>
    <dbReference type="NCBI Taxonomy" id="1287877"/>
    <lineage>
        <taxon>Bacteria</taxon>
        <taxon>Bacillati</taxon>
        <taxon>Actinomycetota</taxon>
        <taxon>Actinomycetes</taxon>
        <taxon>Micromonosporales</taxon>
        <taxon>Micromonosporaceae</taxon>
        <taxon>Micromonospora</taxon>
    </lineage>
</organism>
<dbReference type="InterPro" id="IPR000792">
    <property type="entry name" value="Tscrpt_reg_LuxR_C"/>
</dbReference>
<name>A0A7Y9WYA3_9ACTN</name>
<dbReference type="InterPro" id="IPR016032">
    <property type="entry name" value="Sig_transdc_resp-reg_C-effctor"/>
</dbReference>
<dbReference type="Proteomes" id="UP000523545">
    <property type="component" value="Unassembled WGS sequence"/>
</dbReference>
<dbReference type="CDD" id="cd06170">
    <property type="entry name" value="LuxR_C_like"/>
    <property type="match status" value="1"/>
</dbReference>
<reference evidence="3 4" key="1">
    <citation type="submission" date="2020-07" db="EMBL/GenBank/DDBJ databases">
        <title>Sequencing the genomes of 1000 actinobacteria strains.</title>
        <authorList>
            <person name="Klenk H.-P."/>
        </authorList>
    </citation>
    <scope>NUCLEOTIDE SEQUENCE [LARGE SCALE GENOMIC DNA]</scope>
    <source>
        <strain evidence="3 4">DSM 45876</strain>
    </source>
</reference>
<dbReference type="PROSITE" id="PS50043">
    <property type="entry name" value="HTH_LUXR_2"/>
    <property type="match status" value="1"/>
</dbReference>
<protein>
    <submittedName>
        <fullName evidence="3">DNA-binding CsgD family transcriptional regulator</fullName>
    </submittedName>
</protein>
<dbReference type="AlphaFoldDB" id="A0A7Y9WYA3"/>
<dbReference type="RefSeq" id="WP_179779713.1">
    <property type="nucleotide sequence ID" value="NZ_JACCHK010000001.1"/>
</dbReference>
<sequence length="533" mass="56776">MSESSFNAGATPADDIAADAEQRQRWLFAVADQLRLDGRGQAALRVLAVEIAANDRGERHRALLLGRLAQIAALEPPSIALAGLRESLNQRLDAPSRATLLAVIATIAARTGHPDADALLREAGTAHATSGDRSSARHLALGRAARALSHGDLPGAHAVLTAMDPDARAARRDATPVRAEGILVQLGLGRHQDARTATGQAFDDTTSSGTPFSGTLTALDCLRMVAVGELPEAAALAATRLGSDSLNISQETRALLVTVIAEVHHRRGDHHAARAVLRACLARRRWPDSTVWTPALCVAVRDPDLSEPSSLLDSIVADLHRSVRSLLPVPQFGPRLVRVAVAAGDTQAARRVTELVALVATRTPVPLWQALADQTRGLLDRDPDALRSAIAGLRTTTAWPALADALLDLANNPRLHPTEAWDAAHEAAALYARIGAPGDQATADRRCAELAATPRRRSSADESPRTGIDALTPAEERVAEMLAAGATKKEAAGHLFVSFHTVDTQLRSIYHKLGINNRMQLVRAWDRYKSIIG</sequence>
<dbReference type="SUPFAM" id="SSF46894">
    <property type="entry name" value="C-terminal effector domain of the bipartite response regulators"/>
    <property type="match status" value="1"/>
</dbReference>
<feature type="region of interest" description="Disordered" evidence="1">
    <location>
        <begin position="451"/>
        <end position="470"/>
    </location>
</feature>
<keyword evidence="4" id="KW-1185">Reference proteome</keyword>
<evidence type="ECO:0000313" key="4">
    <source>
        <dbReference type="Proteomes" id="UP000523545"/>
    </source>
</evidence>
<feature type="domain" description="HTH luxR-type" evidence="2">
    <location>
        <begin position="464"/>
        <end position="529"/>
    </location>
</feature>
<dbReference type="GO" id="GO:0003677">
    <property type="term" value="F:DNA binding"/>
    <property type="evidence" value="ECO:0007669"/>
    <property type="project" value="UniProtKB-KW"/>
</dbReference>
<dbReference type="GO" id="GO:0006355">
    <property type="term" value="P:regulation of DNA-templated transcription"/>
    <property type="evidence" value="ECO:0007669"/>
    <property type="project" value="InterPro"/>
</dbReference>
<accession>A0A7Y9WYA3</accession>